<keyword evidence="2" id="KW-1185">Reference proteome</keyword>
<dbReference type="AlphaFoldDB" id="A0A397IPT7"/>
<dbReference type="EMBL" id="PQFF01000202">
    <property type="protein sequence ID" value="RHZ75164.1"/>
    <property type="molecule type" value="Genomic_DNA"/>
</dbReference>
<proteinExistence type="predicted"/>
<organism evidence="1 2">
    <name type="scientific">Diversispora epigaea</name>
    <dbReference type="NCBI Taxonomy" id="1348612"/>
    <lineage>
        <taxon>Eukaryota</taxon>
        <taxon>Fungi</taxon>
        <taxon>Fungi incertae sedis</taxon>
        <taxon>Mucoromycota</taxon>
        <taxon>Glomeromycotina</taxon>
        <taxon>Glomeromycetes</taxon>
        <taxon>Diversisporales</taxon>
        <taxon>Diversisporaceae</taxon>
        <taxon>Diversispora</taxon>
    </lineage>
</organism>
<evidence type="ECO:0000313" key="1">
    <source>
        <dbReference type="EMBL" id="RHZ75164.1"/>
    </source>
</evidence>
<gene>
    <name evidence="1" type="ORF">Glove_217g53</name>
</gene>
<sequence length="217" mass="24614">MPFRVANLCASLPSTSMSINGLPVLLKESALSLALVVSESTLVLDGCHDSPISLQLLHPKKKIIQRNYQEVYQKIYLKTPRLSGRSDQTKDNNKPSVTTCPTMPITIMISHGNQRSTIFREAIARLLPVNNIDQPKLIFVILSRVLIDIDYFPPINESKFNNDYAYTVAVGTEQNKVIEWIPYDDEFMMKSDSSDFTQDKRNWCGGSCYYEKPMNSQ</sequence>
<accession>A0A397IPT7</accession>
<dbReference type="Proteomes" id="UP000266861">
    <property type="component" value="Unassembled WGS sequence"/>
</dbReference>
<comment type="caution">
    <text evidence="1">The sequence shown here is derived from an EMBL/GenBank/DDBJ whole genome shotgun (WGS) entry which is preliminary data.</text>
</comment>
<name>A0A397IPT7_9GLOM</name>
<protein>
    <submittedName>
        <fullName evidence="1">Uncharacterized protein</fullName>
    </submittedName>
</protein>
<reference evidence="1 2" key="1">
    <citation type="submission" date="2018-08" db="EMBL/GenBank/DDBJ databases">
        <title>Genome and evolution of the arbuscular mycorrhizal fungus Diversispora epigaea (formerly Glomus versiforme) and its bacterial endosymbionts.</title>
        <authorList>
            <person name="Sun X."/>
            <person name="Fei Z."/>
            <person name="Harrison M."/>
        </authorList>
    </citation>
    <scope>NUCLEOTIDE SEQUENCE [LARGE SCALE GENOMIC DNA]</scope>
    <source>
        <strain evidence="1 2">IT104</strain>
    </source>
</reference>
<evidence type="ECO:0000313" key="2">
    <source>
        <dbReference type="Proteomes" id="UP000266861"/>
    </source>
</evidence>